<organism evidence="2 3">
    <name type="scientific">Cutibacterium modestum HL044PA1</name>
    <dbReference type="NCBI Taxonomy" id="765109"/>
    <lineage>
        <taxon>Bacteria</taxon>
        <taxon>Bacillati</taxon>
        <taxon>Actinomycetota</taxon>
        <taxon>Actinomycetes</taxon>
        <taxon>Propionibacteriales</taxon>
        <taxon>Propionibacteriaceae</taxon>
        <taxon>Cutibacterium</taxon>
        <taxon>Cutibacterium modestum</taxon>
    </lineage>
</organism>
<dbReference type="Pfam" id="PF04328">
    <property type="entry name" value="Sel_put"/>
    <property type="match status" value="1"/>
</dbReference>
<gene>
    <name evidence="2" type="ORF">HMPREF9607_00519</name>
</gene>
<reference evidence="2" key="1">
    <citation type="submission" date="2010-08" db="EMBL/GenBank/DDBJ databases">
        <authorList>
            <person name="Weinstock G."/>
            <person name="Sodergren E."/>
            <person name="Clifton S."/>
            <person name="Fulton L."/>
            <person name="Fulton B."/>
            <person name="Courtney L."/>
            <person name="Fronick C."/>
            <person name="Harrison M."/>
            <person name="Strong C."/>
            <person name="Farmer C."/>
            <person name="Delahaunty K."/>
            <person name="Markovic C."/>
            <person name="Hall O."/>
            <person name="Minx P."/>
            <person name="Tomlinson C."/>
            <person name="Mitreva M."/>
            <person name="Hou S."/>
            <person name="Chen J."/>
            <person name="Wollam A."/>
            <person name="Pepin K.H."/>
            <person name="Johnson M."/>
            <person name="Bhonagiri V."/>
            <person name="Zhang X."/>
            <person name="Suruliraj S."/>
            <person name="Warren W."/>
            <person name="Chinwalla A."/>
            <person name="Mardis E.R."/>
            <person name="Wilson R.K."/>
        </authorList>
    </citation>
    <scope>NUCLEOTIDE SEQUENCE [LARGE SCALE GENOMIC DNA]</scope>
    <source>
        <strain evidence="2">HL044PA1</strain>
    </source>
</reference>
<name>A0ABP2K8P7_9ACTN</name>
<evidence type="ECO:0008006" key="4">
    <source>
        <dbReference type="Google" id="ProtNLM"/>
    </source>
</evidence>
<comment type="caution">
    <text evidence="2">The sequence shown here is derived from an EMBL/GenBank/DDBJ whole genome shotgun (WGS) entry which is preliminary data.</text>
</comment>
<proteinExistence type="predicted"/>
<dbReference type="Proteomes" id="UP000003179">
    <property type="component" value="Unassembled WGS sequence"/>
</dbReference>
<protein>
    <recommendedName>
        <fullName evidence="4">DUF466 domain-containing protein</fullName>
    </recommendedName>
</protein>
<evidence type="ECO:0000313" key="3">
    <source>
        <dbReference type="Proteomes" id="UP000003179"/>
    </source>
</evidence>
<evidence type="ECO:0000256" key="1">
    <source>
        <dbReference type="SAM" id="MobiDB-lite"/>
    </source>
</evidence>
<feature type="region of interest" description="Disordered" evidence="1">
    <location>
        <begin position="52"/>
        <end position="72"/>
    </location>
</feature>
<evidence type="ECO:0000313" key="2">
    <source>
        <dbReference type="EMBL" id="EFS93306.1"/>
    </source>
</evidence>
<accession>A0ABP2K8P7</accession>
<sequence length="72" mass="8700">MRDHRAPAPAHRPIVATILVVPEVVGARRHRRRRLRNYLEWCRHAHHEPMSEKAFWRDQSNRQDRNPQARCC</sequence>
<dbReference type="EMBL" id="ADZU01000011">
    <property type="protein sequence ID" value="EFS93306.1"/>
    <property type="molecule type" value="Genomic_DNA"/>
</dbReference>
<dbReference type="InterPro" id="IPR007423">
    <property type="entry name" value="Sel_put"/>
</dbReference>
<keyword evidence="3" id="KW-1185">Reference proteome</keyword>